<dbReference type="Gene3D" id="1.10.3810.10">
    <property type="entry name" value="Biosynthetic peptidoglycan transglycosylase-like"/>
    <property type="match status" value="1"/>
</dbReference>
<keyword evidence="13 19" id="KW-0472">Membrane</keyword>
<dbReference type="GO" id="GO:0006508">
    <property type="term" value="P:proteolysis"/>
    <property type="evidence" value="ECO:0007669"/>
    <property type="project" value="UniProtKB-KW"/>
</dbReference>
<comment type="similarity">
    <text evidence="1">In the C-terminal section; belongs to the transpeptidase family.</text>
</comment>
<dbReference type="GO" id="GO:0008955">
    <property type="term" value="F:peptidoglycan glycosyltransferase activity"/>
    <property type="evidence" value="ECO:0007669"/>
    <property type="project" value="UniProtKB-EC"/>
</dbReference>
<dbReference type="InterPro" id="IPR036950">
    <property type="entry name" value="PBP_transglycosylase"/>
</dbReference>
<sequence>MSKTKTEARTRRSLLWKRGLILLGLIVLAMGVSGWFGLRMLVAAQDVTELDEPLPAATVLYDENGEEAVVISLNEIEPVTYEEIPQHMIHAIVAVEDKRFYEHEGMDVWGIGRALMQNASAGQTVQGGSTITQQLAKNVFLSHERTWKRKWNEVLLAQKIEDQYSKEQIMTMYLNQIYFGEGAWGIKRAAEVYFGKPASGLTHAEAAMLAGLVKAPSVLSPYKRPEQAIERRNLVLSLMKNQGYIGQQEYELAVKEPLTLRESRPNRSDAIQYPYYTDQVIREAINVYGLTENDVLHGGLRIYTTLNPSMQQAAEKAFANESLFPQSMGDQLIQGGVVLTDPRDGGIKAVVGGRGKQPFRGFNRAVQLRRQPGSTIKPLAVYTPALENGFRPDSRIQDEPVRFGTYEPRNVDQKFHGNVTLYEALIQSYNIPAVKLLNEMGIGQGIDAATRFGLPLEAEDRTLGLALGGMQHGVSPLHMAEAFGTFANEGNRAQSHTILRIESADGSILAERKDVPATKVTSSEIAQLMTAMLKGVVEQGSGKSAAVAGREVAGKTGTTEMPGVAGGARDNWFVGYTPQLVGAVWLGYDNPDTSHYLTTSSKAAAVVFQEIMSQALQNQPVIPFPAVKAVDDLKRKDYEEKAAKEKERQEKEWNKWQKDKSKEEKKKKKEQEKEERKRKKEQEKKEREEWKRDWLQRIFPEND</sequence>
<keyword evidence="12 19" id="KW-1133">Transmembrane helix</keyword>
<dbReference type="RefSeq" id="WP_120106116.1">
    <property type="nucleotide sequence ID" value="NZ_QXQB01000001.1"/>
</dbReference>
<evidence type="ECO:0000256" key="17">
    <source>
        <dbReference type="ARBA" id="ARBA00049902"/>
    </source>
</evidence>
<dbReference type="InterPro" id="IPR012338">
    <property type="entry name" value="Beta-lactam/transpept-like"/>
</dbReference>
<dbReference type="NCBIfam" id="TIGR02074">
    <property type="entry name" value="PBP_1a_fam"/>
    <property type="match status" value="1"/>
</dbReference>
<dbReference type="GO" id="GO:0008360">
    <property type="term" value="P:regulation of cell shape"/>
    <property type="evidence" value="ECO:0007669"/>
    <property type="project" value="UniProtKB-KW"/>
</dbReference>
<keyword evidence="15" id="KW-0961">Cell wall biogenesis/degradation</keyword>
<proteinExistence type="inferred from homology"/>
<feature type="domain" description="Penicillin-binding protein transpeptidase" evidence="20">
    <location>
        <begin position="335"/>
        <end position="612"/>
    </location>
</feature>
<dbReference type="InterPro" id="IPR001264">
    <property type="entry name" value="Glyco_trans_51"/>
</dbReference>
<dbReference type="OrthoDB" id="9766909at2"/>
<dbReference type="InterPro" id="IPR001460">
    <property type="entry name" value="PCN-bd_Tpept"/>
</dbReference>
<reference evidence="22 23" key="1">
    <citation type="submission" date="2018-09" db="EMBL/GenBank/DDBJ databases">
        <title>Paenibacillus aracenensis nov. sp. isolated from a cave in southern Spain.</title>
        <authorList>
            <person name="Jurado V."/>
            <person name="Gutierrez-Patricio S."/>
            <person name="Gonzalez-Pimentel J.L."/>
            <person name="Miller A.Z."/>
            <person name="Laiz L."/>
            <person name="Saiz-Jimenez C."/>
        </authorList>
    </citation>
    <scope>NUCLEOTIDE SEQUENCE [LARGE SCALE GENOMIC DNA]</scope>
    <source>
        <strain evidence="22 23">JCM 19203</strain>
    </source>
</reference>
<evidence type="ECO:0000256" key="3">
    <source>
        <dbReference type="ARBA" id="ARBA00022475"/>
    </source>
</evidence>
<protein>
    <submittedName>
        <fullName evidence="22">PBP1A family penicillin-binding protein</fullName>
    </submittedName>
</protein>
<evidence type="ECO:0000256" key="2">
    <source>
        <dbReference type="ARBA" id="ARBA00007739"/>
    </source>
</evidence>
<keyword evidence="10" id="KW-0133">Cell shape</keyword>
<dbReference type="Pfam" id="PF00905">
    <property type="entry name" value="Transpeptidase"/>
    <property type="match status" value="1"/>
</dbReference>
<evidence type="ECO:0000256" key="5">
    <source>
        <dbReference type="ARBA" id="ARBA00022670"/>
    </source>
</evidence>
<dbReference type="EMBL" id="QXQB01000001">
    <property type="protein sequence ID" value="RJX40528.1"/>
    <property type="molecule type" value="Genomic_DNA"/>
</dbReference>
<evidence type="ECO:0000256" key="19">
    <source>
        <dbReference type="SAM" id="Phobius"/>
    </source>
</evidence>
<comment type="similarity">
    <text evidence="2">In the N-terminal section; belongs to the glycosyltransferase 51 family.</text>
</comment>
<evidence type="ECO:0000256" key="16">
    <source>
        <dbReference type="ARBA" id="ARBA00034000"/>
    </source>
</evidence>
<evidence type="ECO:0000256" key="12">
    <source>
        <dbReference type="ARBA" id="ARBA00022989"/>
    </source>
</evidence>
<organism evidence="22 23">
    <name type="scientific">Paenibacillus pinisoli</name>
    <dbReference type="NCBI Taxonomy" id="1276110"/>
    <lineage>
        <taxon>Bacteria</taxon>
        <taxon>Bacillati</taxon>
        <taxon>Bacillota</taxon>
        <taxon>Bacilli</taxon>
        <taxon>Bacillales</taxon>
        <taxon>Paenibacillaceae</taxon>
        <taxon>Paenibacillus</taxon>
    </lineage>
</organism>
<evidence type="ECO:0000259" key="21">
    <source>
        <dbReference type="Pfam" id="PF00912"/>
    </source>
</evidence>
<keyword evidence="5" id="KW-0645">Protease</keyword>
<dbReference type="SUPFAM" id="SSF56601">
    <property type="entry name" value="beta-lactamase/transpeptidase-like"/>
    <property type="match status" value="1"/>
</dbReference>
<dbReference type="GO" id="GO:0008658">
    <property type="term" value="F:penicillin binding"/>
    <property type="evidence" value="ECO:0007669"/>
    <property type="project" value="InterPro"/>
</dbReference>
<keyword evidence="11" id="KW-0573">Peptidoglycan synthesis</keyword>
<evidence type="ECO:0000256" key="4">
    <source>
        <dbReference type="ARBA" id="ARBA00022645"/>
    </source>
</evidence>
<evidence type="ECO:0000256" key="6">
    <source>
        <dbReference type="ARBA" id="ARBA00022676"/>
    </source>
</evidence>
<dbReference type="AlphaFoldDB" id="A0A3A6PME2"/>
<evidence type="ECO:0000256" key="1">
    <source>
        <dbReference type="ARBA" id="ARBA00007090"/>
    </source>
</evidence>
<keyword evidence="3" id="KW-1003">Cell membrane</keyword>
<keyword evidence="7" id="KW-0808">Transferase</keyword>
<dbReference type="GO" id="GO:0009002">
    <property type="term" value="F:serine-type D-Ala-D-Ala carboxypeptidase activity"/>
    <property type="evidence" value="ECO:0007669"/>
    <property type="project" value="UniProtKB-EC"/>
</dbReference>
<dbReference type="Gene3D" id="3.40.710.10">
    <property type="entry name" value="DD-peptidase/beta-lactamase superfamily"/>
    <property type="match status" value="1"/>
</dbReference>
<evidence type="ECO:0000313" key="22">
    <source>
        <dbReference type="EMBL" id="RJX40528.1"/>
    </source>
</evidence>
<feature type="transmembrane region" description="Helical" evidence="19">
    <location>
        <begin position="20"/>
        <end position="38"/>
    </location>
</feature>
<evidence type="ECO:0000256" key="15">
    <source>
        <dbReference type="ARBA" id="ARBA00023316"/>
    </source>
</evidence>
<keyword evidence="9" id="KW-0378">Hydrolase</keyword>
<dbReference type="GO" id="GO:0009252">
    <property type="term" value="P:peptidoglycan biosynthetic process"/>
    <property type="evidence" value="ECO:0007669"/>
    <property type="project" value="UniProtKB-KW"/>
</dbReference>
<keyword evidence="14" id="KW-0511">Multifunctional enzyme</keyword>
<evidence type="ECO:0000256" key="11">
    <source>
        <dbReference type="ARBA" id="ARBA00022984"/>
    </source>
</evidence>
<dbReference type="Pfam" id="PF00912">
    <property type="entry name" value="Transgly"/>
    <property type="match status" value="1"/>
</dbReference>
<dbReference type="GO" id="GO:0071555">
    <property type="term" value="P:cell wall organization"/>
    <property type="evidence" value="ECO:0007669"/>
    <property type="project" value="UniProtKB-KW"/>
</dbReference>
<dbReference type="PANTHER" id="PTHR32282:SF32">
    <property type="entry name" value="PENICILLIN-BINDING PROTEIN 2A"/>
    <property type="match status" value="1"/>
</dbReference>
<keyword evidence="6" id="KW-0328">Glycosyltransferase</keyword>
<evidence type="ECO:0000259" key="20">
    <source>
        <dbReference type="Pfam" id="PF00905"/>
    </source>
</evidence>
<name>A0A3A6PME2_9BACL</name>
<dbReference type="SUPFAM" id="SSF53955">
    <property type="entry name" value="Lysozyme-like"/>
    <property type="match status" value="1"/>
</dbReference>
<dbReference type="InterPro" id="IPR050396">
    <property type="entry name" value="Glycosyltr_51/Transpeptidase"/>
</dbReference>
<comment type="caution">
    <text evidence="22">The sequence shown here is derived from an EMBL/GenBank/DDBJ whole genome shotgun (WGS) entry which is preliminary data.</text>
</comment>
<dbReference type="GO" id="GO:0030288">
    <property type="term" value="C:outer membrane-bounded periplasmic space"/>
    <property type="evidence" value="ECO:0007669"/>
    <property type="project" value="TreeGrafter"/>
</dbReference>
<feature type="domain" description="Glycosyl transferase family 51" evidence="21">
    <location>
        <begin position="75"/>
        <end position="239"/>
    </location>
</feature>
<evidence type="ECO:0000313" key="23">
    <source>
        <dbReference type="Proteomes" id="UP000267798"/>
    </source>
</evidence>
<evidence type="ECO:0000256" key="10">
    <source>
        <dbReference type="ARBA" id="ARBA00022960"/>
    </source>
</evidence>
<evidence type="ECO:0000256" key="18">
    <source>
        <dbReference type="SAM" id="MobiDB-lite"/>
    </source>
</evidence>
<dbReference type="FunFam" id="1.10.3810.10:FF:000001">
    <property type="entry name" value="Penicillin-binding protein 1A"/>
    <property type="match status" value="1"/>
</dbReference>
<evidence type="ECO:0000256" key="8">
    <source>
        <dbReference type="ARBA" id="ARBA00022692"/>
    </source>
</evidence>
<evidence type="ECO:0000256" key="7">
    <source>
        <dbReference type="ARBA" id="ARBA00022679"/>
    </source>
</evidence>
<gene>
    <name evidence="22" type="ORF">D3P09_00445</name>
</gene>
<feature type="region of interest" description="Disordered" evidence="18">
    <location>
        <begin position="641"/>
        <end position="690"/>
    </location>
</feature>
<evidence type="ECO:0000256" key="14">
    <source>
        <dbReference type="ARBA" id="ARBA00023268"/>
    </source>
</evidence>
<dbReference type="Proteomes" id="UP000267798">
    <property type="component" value="Unassembled WGS sequence"/>
</dbReference>
<comment type="catalytic activity">
    <reaction evidence="17">
        <text>[GlcNAc-(1-&gt;4)-Mur2Ac(oyl-L-Ala-gamma-D-Glu-L-Lys-D-Ala-D-Ala)](n)-di-trans,octa-cis-undecaprenyl diphosphate + beta-D-GlcNAc-(1-&gt;4)-Mur2Ac(oyl-L-Ala-gamma-D-Glu-L-Lys-D-Ala-D-Ala)-di-trans,octa-cis-undecaprenyl diphosphate = [GlcNAc-(1-&gt;4)-Mur2Ac(oyl-L-Ala-gamma-D-Glu-L-Lys-D-Ala-D-Ala)](n+1)-di-trans,octa-cis-undecaprenyl diphosphate + di-trans,octa-cis-undecaprenyl diphosphate + H(+)</text>
        <dbReference type="Rhea" id="RHEA:23708"/>
        <dbReference type="Rhea" id="RHEA-COMP:9602"/>
        <dbReference type="Rhea" id="RHEA-COMP:9603"/>
        <dbReference type="ChEBI" id="CHEBI:15378"/>
        <dbReference type="ChEBI" id="CHEBI:58405"/>
        <dbReference type="ChEBI" id="CHEBI:60033"/>
        <dbReference type="ChEBI" id="CHEBI:78435"/>
        <dbReference type="EC" id="2.4.99.28"/>
    </reaction>
</comment>
<dbReference type="InterPro" id="IPR023346">
    <property type="entry name" value="Lysozyme-like_dom_sf"/>
</dbReference>
<keyword evidence="4" id="KW-0121">Carboxypeptidase</keyword>
<comment type="catalytic activity">
    <reaction evidence="16">
        <text>Preferential cleavage: (Ac)2-L-Lys-D-Ala-|-D-Ala. Also transpeptidation of peptidyl-alanyl moieties that are N-acyl substituents of D-alanine.</text>
        <dbReference type="EC" id="3.4.16.4"/>
    </reaction>
</comment>
<keyword evidence="23" id="KW-1185">Reference proteome</keyword>
<evidence type="ECO:0000256" key="13">
    <source>
        <dbReference type="ARBA" id="ARBA00023136"/>
    </source>
</evidence>
<keyword evidence="8 19" id="KW-0812">Transmembrane</keyword>
<evidence type="ECO:0000256" key="9">
    <source>
        <dbReference type="ARBA" id="ARBA00022801"/>
    </source>
</evidence>
<accession>A0A3A6PME2</accession>
<dbReference type="PANTHER" id="PTHR32282">
    <property type="entry name" value="BINDING PROTEIN TRANSPEPTIDASE, PUTATIVE-RELATED"/>
    <property type="match status" value="1"/>
</dbReference>